<dbReference type="GO" id="GO:0005813">
    <property type="term" value="C:centrosome"/>
    <property type="evidence" value="ECO:0007669"/>
    <property type="project" value="TreeGrafter"/>
</dbReference>
<dbReference type="Proteomes" id="UP000050794">
    <property type="component" value="Unassembled WGS sequence"/>
</dbReference>
<dbReference type="InterPro" id="IPR056419">
    <property type="entry name" value="GAE_BBS1"/>
</dbReference>
<evidence type="ECO:0000313" key="2">
    <source>
        <dbReference type="EMBL" id="VDM47497.1"/>
    </source>
</evidence>
<gene>
    <name evidence="2" type="ORF">TCNE_LOCUS16176</name>
</gene>
<evidence type="ECO:0000313" key="4">
    <source>
        <dbReference type="WBParaSite" id="TCNE_0001617701-mRNA-1"/>
    </source>
</evidence>
<dbReference type="GO" id="GO:0034464">
    <property type="term" value="C:BBSome"/>
    <property type="evidence" value="ECO:0007669"/>
    <property type="project" value="InterPro"/>
</dbReference>
<dbReference type="AlphaFoldDB" id="A0A183V606"/>
<proteinExistence type="predicted"/>
<dbReference type="GO" id="GO:0005113">
    <property type="term" value="F:patched binding"/>
    <property type="evidence" value="ECO:0007669"/>
    <property type="project" value="TreeGrafter"/>
</dbReference>
<dbReference type="GO" id="GO:0061512">
    <property type="term" value="P:protein localization to cilium"/>
    <property type="evidence" value="ECO:0007669"/>
    <property type="project" value="TreeGrafter"/>
</dbReference>
<name>A0A183V606_TOXCA</name>
<evidence type="ECO:0000313" key="3">
    <source>
        <dbReference type="Proteomes" id="UP000050794"/>
    </source>
</evidence>
<dbReference type="GO" id="GO:0005930">
    <property type="term" value="C:axoneme"/>
    <property type="evidence" value="ECO:0007669"/>
    <property type="project" value="TreeGrafter"/>
</dbReference>
<reference evidence="4" key="1">
    <citation type="submission" date="2016-06" db="UniProtKB">
        <authorList>
            <consortium name="WormBaseParasite"/>
        </authorList>
    </citation>
    <scope>IDENTIFICATION</scope>
</reference>
<dbReference type="PANTHER" id="PTHR20870:SF0">
    <property type="entry name" value="BARDET-BIEDL SYNDROME 1 PROTEIN"/>
    <property type="match status" value="1"/>
</dbReference>
<dbReference type="InterPro" id="IPR028784">
    <property type="entry name" value="BBS1"/>
</dbReference>
<dbReference type="GO" id="GO:1905515">
    <property type="term" value="P:non-motile cilium assembly"/>
    <property type="evidence" value="ECO:0007669"/>
    <property type="project" value="InterPro"/>
</dbReference>
<feature type="domain" description="Bardet-Biedl syndrome 1 protein GAE" evidence="1">
    <location>
        <begin position="147"/>
        <end position="245"/>
    </location>
</feature>
<sequence>MFQLVVACEDRTISFFSAKGRRQNQMKMDSPIRCIDAFVYAPRQYTALLVALDNEVRIYRELFLMDRLKIDCPIKWIRYGPMGREEGALVVGSKMKLFRRTAKLDEKCEEMGPPAAQNKKLNVPRRTKIFVDQTIREREQAQMMHQISVEINGFGPTFRLIVKLRVSSIQPLESHWLTFHYNEEMYAFDDCLIPLPALVPGMTYVFNTLVHCLNPEKGLSSDVRVLLSAKSTVIVAALVTMPISEVSLLD</sequence>
<dbReference type="PANTHER" id="PTHR20870">
    <property type="entry name" value="BARDET-BIEDL SYNDROME 1 PROTEIN"/>
    <property type="match status" value="1"/>
</dbReference>
<protein>
    <submittedName>
        <fullName evidence="4">Nucleoporin_N domain-containing protein</fullName>
    </submittedName>
</protein>
<dbReference type="WBParaSite" id="TCNE_0001617701-mRNA-1">
    <property type="protein sequence ID" value="TCNE_0001617701-mRNA-1"/>
    <property type="gene ID" value="TCNE_0001617701"/>
</dbReference>
<evidence type="ECO:0000259" key="1">
    <source>
        <dbReference type="Pfam" id="PF23304"/>
    </source>
</evidence>
<accession>A0A183V606</accession>
<dbReference type="EMBL" id="UYWY01023384">
    <property type="protein sequence ID" value="VDM47497.1"/>
    <property type="molecule type" value="Genomic_DNA"/>
</dbReference>
<dbReference type="GO" id="GO:0005119">
    <property type="term" value="F:smoothened binding"/>
    <property type="evidence" value="ECO:0007669"/>
    <property type="project" value="TreeGrafter"/>
</dbReference>
<organism evidence="3 4">
    <name type="scientific">Toxocara canis</name>
    <name type="common">Canine roundworm</name>
    <dbReference type="NCBI Taxonomy" id="6265"/>
    <lineage>
        <taxon>Eukaryota</taxon>
        <taxon>Metazoa</taxon>
        <taxon>Ecdysozoa</taxon>
        <taxon>Nematoda</taxon>
        <taxon>Chromadorea</taxon>
        <taxon>Rhabditida</taxon>
        <taxon>Spirurina</taxon>
        <taxon>Ascaridomorpha</taxon>
        <taxon>Ascaridoidea</taxon>
        <taxon>Toxocaridae</taxon>
        <taxon>Toxocara</taxon>
    </lineage>
</organism>
<keyword evidence="3" id="KW-1185">Reference proteome</keyword>
<reference evidence="2 3" key="2">
    <citation type="submission" date="2018-11" db="EMBL/GenBank/DDBJ databases">
        <authorList>
            <consortium name="Pathogen Informatics"/>
        </authorList>
    </citation>
    <scope>NUCLEOTIDE SEQUENCE [LARGE SCALE GENOMIC DNA]</scope>
</reference>
<dbReference type="Pfam" id="PF23304">
    <property type="entry name" value="GAE_BBS1"/>
    <property type="match status" value="1"/>
</dbReference>